<protein>
    <submittedName>
        <fullName evidence="2">DUF924 family protein</fullName>
    </submittedName>
</protein>
<dbReference type="EMBL" id="JALZWP010000013">
    <property type="protein sequence ID" value="MCL1629538.1"/>
    <property type="molecule type" value="Genomic_DNA"/>
</dbReference>
<evidence type="ECO:0000256" key="1">
    <source>
        <dbReference type="SAM" id="MobiDB-lite"/>
    </source>
</evidence>
<sequence length="101" mass="11464">MIWFQSGRALDAFCQPFAPVVRELKSDPPSLTGEEWNSLEGKAAKVLLADQLSRSCFRGCAEAFSYDPIARRAGDTQPRSHHRMARKTGHDQGRQWPRIHQ</sequence>
<dbReference type="SUPFAM" id="SSF48452">
    <property type="entry name" value="TPR-like"/>
    <property type="match status" value="1"/>
</dbReference>
<accession>A0ABT0M3V5</accession>
<dbReference type="Proteomes" id="UP001202550">
    <property type="component" value="Unassembled WGS sequence"/>
</dbReference>
<dbReference type="InterPro" id="IPR010323">
    <property type="entry name" value="DUF924"/>
</dbReference>
<dbReference type="Pfam" id="PF06041">
    <property type="entry name" value="DUF924"/>
    <property type="match status" value="1"/>
</dbReference>
<reference evidence="2 3" key="1">
    <citation type="submission" date="2022-05" db="EMBL/GenBank/DDBJ databases">
        <title>Seasonal and diel survey of microbial diversity of the Tyrrhenian coast.</title>
        <authorList>
            <person name="Gattoni G."/>
            <person name="Corral P."/>
        </authorList>
    </citation>
    <scope>NUCLEOTIDE SEQUENCE [LARGE SCALE GENOMIC DNA]</scope>
    <source>
        <strain evidence="2 3">V10</strain>
    </source>
</reference>
<evidence type="ECO:0000313" key="2">
    <source>
        <dbReference type="EMBL" id="MCL1629538.1"/>
    </source>
</evidence>
<dbReference type="InterPro" id="IPR011990">
    <property type="entry name" value="TPR-like_helical_dom_sf"/>
</dbReference>
<feature type="region of interest" description="Disordered" evidence="1">
    <location>
        <begin position="71"/>
        <end position="101"/>
    </location>
</feature>
<comment type="caution">
    <text evidence="2">The sequence shown here is derived from an EMBL/GenBank/DDBJ whole genome shotgun (WGS) entry which is preliminary data.</text>
</comment>
<name>A0ABT0M3V5_9RHOB</name>
<keyword evidence="3" id="KW-1185">Reference proteome</keyword>
<gene>
    <name evidence="2" type="ORF">M3N55_12430</name>
</gene>
<evidence type="ECO:0000313" key="3">
    <source>
        <dbReference type="Proteomes" id="UP001202550"/>
    </source>
</evidence>
<organism evidence="2 3">
    <name type="scientific">Roseinatronobacter domitianus</name>
    <dbReference type="NCBI Taxonomy" id="2940293"/>
    <lineage>
        <taxon>Bacteria</taxon>
        <taxon>Pseudomonadati</taxon>
        <taxon>Pseudomonadota</taxon>
        <taxon>Alphaproteobacteria</taxon>
        <taxon>Rhodobacterales</taxon>
        <taxon>Paracoccaceae</taxon>
        <taxon>Roseinatronobacter</taxon>
    </lineage>
</organism>
<dbReference type="Gene3D" id="1.20.58.320">
    <property type="entry name" value="TPR-like"/>
    <property type="match status" value="1"/>
</dbReference>
<proteinExistence type="predicted"/>